<keyword evidence="1" id="KW-0812">Transmembrane</keyword>
<organism evidence="2 3">
    <name type="scientific">Neomoorella humiferrea</name>
    <dbReference type="NCBI Taxonomy" id="676965"/>
    <lineage>
        <taxon>Bacteria</taxon>
        <taxon>Bacillati</taxon>
        <taxon>Bacillota</taxon>
        <taxon>Clostridia</taxon>
        <taxon>Neomoorellales</taxon>
        <taxon>Neomoorellaceae</taxon>
        <taxon>Neomoorella</taxon>
    </lineage>
</organism>
<evidence type="ECO:0000313" key="3">
    <source>
        <dbReference type="Proteomes" id="UP000238415"/>
    </source>
</evidence>
<dbReference type="Proteomes" id="UP000238415">
    <property type="component" value="Unassembled WGS sequence"/>
</dbReference>
<reference evidence="2 3" key="1">
    <citation type="submission" date="2018-03" db="EMBL/GenBank/DDBJ databases">
        <title>Genome sequence of Moorella humiferrea DSM 23265.</title>
        <authorList>
            <person name="Poehlein A."/>
            <person name="Daniel R."/>
        </authorList>
    </citation>
    <scope>NUCLEOTIDE SEQUENCE [LARGE SCALE GENOMIC DNA]</scope>
    <source>
        <strain evidence="2 3">DSM 23265</strain>
    </source>
</reference>
<comment type="caution">
    <text evidence="2">The sequence shown here is derived from an EMBL/GenBank/DDBJ whole genome shotgun (WGS) entry which is preliminary data.</text>
</comment>
<feature type="transmembrane region" description="Helical" evidence="1">
    <location>
        <begin position="67"/>
        <end position="87"/>
    </location>
</feature>
<keyword evidence="1" id="KW-1133">Transmembrane helix</keyword>
<dbReference type="EMBL" id="PVXM01000059">
    <property type="protein sequence ID" value="PRR68759.1"/>
    <property type="molecule type" value="Genomic_DNA"/>
</dbReference>
<evidence type="ECO:0000313" key="2">
    <source>
        <dbReference type="EMBL" id="PRR68759.1"/>
    </source>
</evidence>
<gene>
    <name evidence="2" type="ORF">MOHU_26050</name>
</gene>
<proteinExistence type="predicted"/>
<keyword evidence="1" id="KW-0472">Membrane</keyword>
<feature type="transmembrane region" description="Helical" evidence="1">
    <location>
        <begin position="27"/>
        <end position="47"/>
    </location>
</feature>
<keyword evidence="3" id="KW-1185">Reference proteome</keyword>
<dbReference type="AlphaFoldDB" id="A0A2T0AK03"/>
<name>A0A2T0AK03_9FIRM</name>
<evidence type="ECO:0000256" key="1">
    <source>
        <dbReference type="SAM" id="Phobius"/>
    </source>
</evidence>
<sequence length="95" mass="11198">MDIFSMPLVFIGILICHKYKYNNLYRYATRFFILLAVSQIFILAPSLLYSTKLSLKTTLFIINAFRYSGYILIIIAYIMLVLSFWCYKNNRGDKS</sequence>
<protein>
    <submittedName>
        <fullName evidence="2">Uncharacterized protein</fullName>
    </submittedName>
</protein>
<accession>A0A2T0AK03</accession>
<dbReference type="RefSeq" id="WP_170066411.1">
    <property type="nucleotide sequence ID" value="NZ_CP136419.1"/>
</dbReference>